<evidence type="ECO:0000256" key="7">
    <source>
        <dbReference type="RuleBase" id="RU361113"/>
    </source>
</evidence>
<evidence type="ECO:0000256" key="6">
    <source>
        <dbReference type="ARBA" id="ARBA00023136"/>
    </source>
</evidence>
<comment type="similarity">
    <text evidence="2 7">Belongs to the battenin family.</text>
</comment>
<feature type="transmembrane region" description="Helical" evidence="7">
    <location>
        <begin position="181"/>
        <end position="199"/>
    </location>
</feature>
<organism evidence="8 9">
    <name type="scientific">Diploscapter pachys</name>
    <dbReference type="NCBI Taxonomy" id="2018661"/>
    <lineage>
        <taxon>Eukaryota</taxon>
        <taxon>Metazoa</taxon>
        <taxon>Ecdysozoa</taxon>
        <taxon>Nematoda</taxon>
        <taxon>Chromadorea</taxon>
        <taxon>Rhabditida</taxon>
        <taxon>Rhabditina</taxon>
        <taxon>Rhabditomorpha</taxon>
        <taxon>Rhabditoidea</taxon>
        <taxon>Rhabditidae</taxon>
        <taxon>Diploscapter</taxon>
    </lineage>
</organism>
<comment type="caution">
    <text evidence="8">The sequence shown here is derived from an EMBL/GenBank/DDBJ whole genome shotgun (WGS) entry which is preliminary data.</text>
</comment>
<keyword evidence="5 7" id="KW-1133">Transmembrane helix</keyword>
<evidence type="ECO:0000256" key="3">
    <source>
        <dbReference type="ARBA" id="ARBA00022448"/>
    </source>
</evidence>
<sequence length="475" mass="52869">MSTSRRPIIAARGENVDEEDVEDVLTSVEYAQQRRDELLRRNRVAFWFLGLCNNIAYVIMLSAANDILSNGKKSEETKSCREKITHRDCHAMSTGSVLLADILPGLIVKLTAPLYVQAIPFGLRHLIVVSLQFMSFFTVATSETVGMALFGTVLASIGSSLGEISYLSLASHFDNQIISMWSSGTGGAGIFGALAYAVLTDPFLLNISPRNALLSMLVLPIVFAVTYWLVLIVPTHIHRVSILRIRTYLVPNSSEQGRLGSRVAFERVEAQETSEDYRPLILSDSEDEESHHQSAHNRFGIREKIELAKPLVRFMLPLGLVYLAEYFINQGIFELLEFDCAHGFGLTPASQYRWYQVLYQLGVFVSRSSSDIITIKSVNLPLLALLQLLNAGLFFYDSLYFYVPHIFPMMLIIFYEGLLGGASYVNTFRAVHDEIPPSAREFSMGFVSISDTVGIVMAGLLAIPTHNYICGTPIL</sequence>
<evidence type="ECO:0000256" key="1">
    <source>
        <dbReference type="ARBA" id="ARBA00004127"/>
    </source>
</evidence>
<name>A0A2A2LJC4_9BILA</name>
<dbReference type="GO" id="GO:0005765">
    <property type="term" value="C:lysosomal membrane"/>
    <property type="evidence" value="ECO:0007669"/>
    <property type="project" value="UniProtKB-SubCell"/>
</dbReference>
<keyword evidence="6 7" id="KW-0472">Membrane</keyword>
<feature type="transmembrane region" description="Helical" evidence="7">
    <location>
        <begin position="446"/>
        <end position="469"/>
    </location>
</feature>
<dbReference type="AlphaFoldDB" id="A0A2A2LJC4"/>
<dbReference type="STRING" id="2018661.A0A2A2LJC4"/>
<dbReference type="PANTHER" id="PTHR10981">
    <property type="entry name" value="BATTENIN"/>
    <property type="match status" value="1"/>
</dbReference>
<keyword evidence="9" id="KW-1185">Reference proteome</keyword>
<dbReference type="GO" id="GO:0012505">
    <property type="term" value="C:endomembrane system"/>
    <property type="evidence" value="ECO:0007669"/>
    <property type="project" value="UniProtKB-SubCell"/>
</dbReference>
<dbReference type="Pfam" id="PF02487">
    <property type="entry name" value="CLN3"/>
    <property type="match status" value="1"/>
</dbReference>
<evidence type="ECO:0000313" key="9">
    <source>
        <dbReference type="Proteomes" id="UP000218231"/>
    </source>
</evidence>
<dbReference type="Proteomes" id="UP000218231">
    <property type="component" value="Unassembled WGS sequence"/>
</dbReference>
<proteinExistence type="inferred from homology"/>
<feature type="transmembrane region" description="Helical" evidence="7">
    <location>
        <begin position="377"/>
        <end position="396"/>
    </location>
</feature>
<comment type="subcellular location">
    <subcellularLocation>
        <location evidence="1">Endomembrane system</location>
        <topology evidence="1">Multi-pass membrane protein</topology>
    </subcellularLocation>
    <subcellularLocation>
        <location evidence="7">Lysosome membrane</location>
        <topology evidence="7">Multi-pass membrane protein</topology>
    </subcellularLocation>
</comment>
<dbReference type="SUPFAM" id="SSF103473">
    <property type="entry name" value="MFS general substrate transporter"/>
    <property type="match status" value="1"/>
</dbReference>
<evidence type="ECO:0000256" key="4">
    <source>
        <dbReference type="ARBA" id="ARBA00022692"/>
    </source>
</evidence>
<dbReference type="PANTHER" id="PTHR10981:SF0">
    <property type="entry name" value="BATTENIN"/>
    <property type="match status" value="1"/>
</dbReference>
<dbReference type="InterPro" id="IPR036259">
    <property type="entry name" value="MFS_trans_sf"/>
</dbReference>
<dbReference type="OrthoDB" id="5965864at2759"/>
<evidence type="ECO:0000256" key="2">
    <source>
        <dbReference type="ARBA" id="ARBA00007467"/>
    </source>
</evidence>
<feature type="transmembrane region" description="Helical" evidence="7">
    <location>
        <begin position="211"/>
        <end position="234"/>
    </location>
</feature>
<dbReference type="GO" id="GO:0007040">
    <property type="term" value="P:lysosome organization"/>
    <property type="evidence" value="ECO:0007669"/>
    <property type="project" value="TreeGrafter"/>
</dbReference>
<feature type="transmembrane region" description="Helical" evidence="7">
    <location>
        <begin position="147"/>
        <end position="169"/>
    </location>
</feature>
<evidence type="ECO:0000313" key="8">
    <source>
        <dbReference type="EMBL" id="PAV86366.1"/>
    </source>
</evidence>
<reference evidence="8 9" key="1">
    <citation type="journal article" date="2017" name="Curr. Biol.">
        <title>Genome architecture and evolution of a unichromosomal asexual nematode.</title>
        <authorList>
            <person name="Fradin H."/>
            <person name="Zegar C."/>
            <person name="Gutwein M."/>
            <person name="Lucas J."/>
            <person name="Kovtun M."/>
            <person name="Corcoran D."/>
            <person name="Baugh L.R."/>
            <person name="Kiontke K."/>
            <person name="Gunsalus K."/>
            <person name="Fitch D.H."/>
            <person name="Piano F."/>
        </authorList>
    </citation>
    <scope>NUCLEOTIDE SEQUENCE [LARGE SCALE GENOMIC DNA]</scope>
    <source>
        <strain evidence="8">PF1309</strain>
    </source>
</reference>
<dbReference type="PRINTS" id="PR01315">
    <property type="entry name" value="BATTENIN"/>
</dbReference>
<keyword evidence="7" id="KW-0458">Lysosome</keyword>
<keyword evidence="3" id="KW-0813">Transport</keyword>
<dbReference type="InterPro" id="IPR018460">
    <property type="entry name" value="Battenin_disease_Cln3_subgr"/>
</dbReference>
<evidence type="ECO:0000256" key="5">
    <source>
        <dbReference type="ARBA" id="ARBA00022989"/>
    </source>
</evidence>
<feature type="transmembrane region" description="Helical" evidence="7">
    <location>
        <begin position="44"/>
        <end position="64"/>
    </location>
</feature>
<dbReference type="Gene3D" id="1.20.1250.20">
    <property type="entry name" value="MFS general substrate transporter like domains"/>
    <property type="match status" value="1"/>
</dbReference>
<dbReference type="EMBL" id="LIAE01006673">
    <property type="protein sequence ID" value="PAV86366.1"/>
    <property type="molecule type" value="Genomic_DNA"/>
</dbReference>
<protein>
    <recommendedName>
        <fullName evidence="7">Battenin</fullName>
    </recommendedName>
</protein>
<dbReference type="GO" id="GO:0051453">
    <property type="term" value="P:regulation of intracellular pH"/>
    <property type="evidence" value="ECO:0007669"/>
    <property type="project" value="TreeGrafter"/>
</dbReference>
<gene>
    <name evidence="8" type="ORF">WR25_22348</name>
</gene>
<accession>A0A2A2LJC4</accession>
<feature type="transmembrane region" description="Helical" evidence="7">
    <location>
        <begin position="402"/>
        <end position="425"/>
    </location>
</feature>
<keyword evidence="4 7" id="KW-0812">Transmembrane</keyword>
<dbReference type="InterPro" id="IPR003492">
    <property type="entry name" value="Battenin_disease_Cln3"/>
</dbReference>
<dbReference type="PIRSF" id="PIRSF015974">
    <property type="entry name" value="CLN3_BTN1"/>
    <property type="match status" value="1"/>
</dbReference>